<dbReference type="Pfam" id="PF00392">
    <property type="entry name" value="GntR"/>
    <property type="match status" value="1"/>
</dbReference>
<dbReference type="InterPro" id="IPR000524">
    <property type="entry name" value="Tscrpt_reg_HTH_GntR"/>
</dbReference>
<evidence type="ECO:0000256" key="1">
    <source>
        <dbReference type="ARBA" id="ARBA00023015"/>
    </source>
</evidence>
<dbReference type="InterPro" id="IPR008920">
    <property type="entry name" value="TF_FadR/GntR_C"/>
</dbReference>
<dbReference type="PANTHER" id="PTHR43537:SF24">
    <property type="entry name" value="GLUCONATE OPERON TRANSCRIPTIONAL REPRESSOR"/>
    <property type="match status" value="1"/>
</dbReference>
<name>A0A1I3UAA3_9PSEU</name>
<dbReference type="AlphaFoldDB" id="A0A1I3UAA3"/>
<dbReference type="InterPro" id="IPR011711">
    <property type="entry name" value="GntR_C"/>
</dbReference>
<evidence type="ECO:0000259" key="4">
    <source>
        <dbReference type="PROSITE" id="PS50949"/>
    </source>
</evidence>
<sequence>MQATARGTSGRDKAYEFLRRTVLTDPAMEGAFISEQDVAEQVGVSRTPVREALLQLAAEDLVQLVPNRGAYVAPLSGRDLRELFELRGMMERFAAHKIITFRRPAPVDEMREVIKQQRATTADHEFITLDHHFHSLMVDAAGNAMLSKAYANLRARQIRAGLIALSRSADRQHKVLSEHDAIVRALAGYDLDSALVAIDYHHQKTLELQLTAT</sequence>
<dbReference type="STRING" id="115433.SAMN05421835_108288"/>
<protein>
    <submittedName>
        <fullName evidence="5">DNA-binding transcriptional regulator, GntR family</fullName>
    </submittedName>
</protein>
<dbReference type="PANTHER" id="PTHR43537">
    <property type="entry name" value="TRANSCRIPTIONAL REGULATOR, GNTR FAMILY"/>
    <property type="match status" value="1"/>
</dbReference>
<proteinExistence type="predicted"/>
<keyword evidence="2 5" id="KW-0238">DNA-binding</keyword>
<dbReference type="InterPro" id="IPR036388">
    <property type="entry name" value="WH-like_DNA-bd_sf"/>
</dbReference>
<evidence type="ECO:0000313" key="6">
    <source>
        <dbReference type="Proteomes" id="UP000199025"/>
    </source>
</evidence>
<dbReference type="Gene3D" id="1.20.120.530">
    <property type="entry name" value="GntR ligand-binding domain-like"/>
    <property type="match status" value="1"/>
</dbReference>
<dbReference type="RefSeq" id="WP_091508383.1">
    <property type="nucleotide sequence ID" value="NZ_CBDRCA010000002.1"/>
</dbReference>
<organism evidence="5 6">
    <name type="scientific">Amycolatopsis sacchari</name>
    <dbReference type="NCBI Taxonomy" id="115433"/>
    <lineage>
        <taxon>Bacteria</taxon>
        <taxon>Bacillati</taxon>
        <taxon>Actinomycetota</taxon>
        <taxon>Actinomycetes</taxon>
        <taxon>Pseudonocardiales</taxon>
        <taxon>Pseudonocardiaceae</taxon>
        <taxon>Amycolatopsis</taxon>
    </lineage>
</organism>
<dbReference type="SUPFAM" id="SSF46785">
    <property type="entry name" value="Winged helix' DNA-binding domain"/>
    <property type="match status" value="1"/>
</dbReference>
<keyword evidence="6" id="KW-1185">Reference proteome</keyword>
<dbReference type="Proteomes" id="UP000199025">
    <property type="component" value="Unassembled WGS sequence"/>
</dbReference>
<reference evidence="5 6" key="1">
    <citation type="submission" date="2016-10" db="EMBL/GenBank/DDBJ databases">
        <authorList>
            <person name="de Groot N.N."/>
        </authorList>
    </citation>
    <scope>NUCLEOTIDE SEQUENCE [LARGE SCALE GENOMIC DNA]</scope>
    <source>
        <strain evidence="5 6">DSM 44468</strain>
    </source>
</reference>
<evidence type="ECO:0000313" key="5">
    <source>
        <dbReference type="EMBL" id="SFJ78717.1"/>
    </source>
</evidence>
<dbReference type="PRINTS" id="PR00035">
    <property type="entry name" value="HTHGNTR"/>
</dbReference>
<evidence type="ECO:0000256" key="3">
    <source>
        <dbReference type="ARBA" id="ARBA00023163"/>
    </source>
</evidence>
<dbReference type="Pfam" id="PF07729">
    <property type="entry name" value="FCD"/>
    <property type="match status" value="1"/>
</dbReference>
<feature type="domain" description="HTH gntR-type" evidence="4">
    <location>
        <begin position="8"/>
        <end position="75"/>
    </location>
</feature>
<dbReference type="OrthoDB" id="3186208at2"/>
<dbReference type="GO" id="GO:0003677">
    <property type="term" value="F:DNA binding"/>
    <property type="evidence" value="ECO:0007669"/>
    <property type="project" value="UniProtKB-KW"/>
</dbReference>
<evidence type="ECO:0000256" key="2">
    <source>
        <dbReference type="ARBA" id="ARBA00023125"/>
    </source>
</evidence>
<accession>A0A1I3UAA3</accession>
<dbReference type="InterPro" id="IPR036390">
    <property type="entry name" value="WH_DNA-bd_sf"/>
</dbReference>
<dbReference type="SMART" id="SM00895">
    <property type="entry name" value="FCD"/>
    <property type="match status" value="1"/>
</dbReference>
<dbReference type="PROSITE" id="PS50949">
    <property type="entry name" value="HTH_GNTR"/>
    <property type="match status" value="1"/>
</dbReference>
<dbReference type="SUPFAM" id="SSF48008">
    <property type="entry name" value="GntR ligand-binding domain-like"/>
    <property type="match status" value="1"/>
</dbReference>
<dbReference type="EMBL" id="FORP01000008">
    <property type="protein sequence ID" value="SFJ78717.1"/>
    <property type="molecule type" value="Genomic_DNA"/>
</dbReference>
<dbReference type="Gene3D" id="1.10.10.10">
    <property type="entry name" value="Winged helix-like DNA-binding domain superfamily/Winged helix DNA-binding domain"/>
    <property type="match status" value="1"/>
</dbReference>
<dbReference type="GO" id="GO:0003700">
    <property type="term" value="F:DNA-binding transcription factor activity"/>
    <property type="evidence" value="ECO:0007669"/>
    <property type="project" value="InterPro"/>
</dbReference>
<keyword evidence="1" id="KW-0805">Transcription regulation</keyword>
<dbReference type="SMART" id="SM00345">
    <property type="entry name" value="HTH_GNTR"/>
    <property type="match status" value="1"/>
</dbReference>
<keyword evidence="3" id="KW-0804">Transcription</keyword>
<gene>
    <name evidence="5" type="ORF">SAMN05421835_108288</name>
</gene>